<dbReference type="Gene3D" id="3.40.630.30">
    <property type="match status" value="1"/>
</dbReference>
<sequence length="307" mass="33696">MTITAAELAAYTLERQHPLTRAWVDDETRLQLLTIQHEDPDVLLANSMEIAQLRTDRFAPGHPAESMLNYWLPAGDLHAMFSMRFEGGDATKPFVDATPMTRSPHPGDFPALAAAALDLYGMHNPRYLRLWSADPELPGTEPDRRFLAAPIRDLGPTDVPPGLALRQTATVDHYDEAQQAYADVDAAHPHHVEEASIQDLEDLQDAADTGLLFDVMVNDEWAGYAAAVVKPEDSLGLPAYVVRELIITKKHRGNAYGHHLSHLLAAALPDPTHILIGTIHSANHGARTAARTAGRHDIGGWLRLPLV</sequence>
<evidence type="ECO:0008006" key="3">
    <source>
        <dbReference type="Google" id="ProtNLM"/>
    </source>
</evidence>
<comment type="caution">
    <text evidence="1">The sequence shown here is derived from an EMBL/GenBank/DDBJ whole genome shotgun (WGS) entry which is preliminary data.</text>
</comment>
<accession>A0ABP4RZN3</accession>
<dbReference type="Proteomes" id="UP001500280">
    <property type="component" value="Unassembled WGS sequence"/>
</dbReference>
<keyword evidence="2" id="KW-1185">Reference proteome</keyword>
<name>A0ABP4RZN3_9ACTN</name>
<organism evidence="1 2">
    <name type="scientific">Kribbella yunnanensis</name>
    <dbReference type="NCBI Taxonomy" id="190194"/>
    <lineage>
        <taxon>Bacteria</taxon>
        <taxon>Bacillati</taxon>
        <taxon>Actinomycetota</taxon>
        <taxon>Actinomycetes</taxon>
        <taxon>Propionibacteriales</taxon>
        <taxon>Kribbellaceae</taxon>
        <taxon>Kribbella</taxon>
    </lineage>
</organism>
<reference evidence="2" key="1">
    <citation type="journal article" date="2019" name="Int. J. Syst. Evol. Microbiol.">
        <title>The Global Catalogue of Microorganisms (GCM) 10K type strain sequencing project: providing services to taxonomists for standard genome sequencing and annotation.</title>
        <authorList>
            <consortium name="The Broad Institute Genomics Platform"/>
            <consortium name="The Broad Institute Genome Sequencing Center for Infectious Disease"/>
            <person name="Wu L."/>
            <person name="Ma J."/>
        </authorList>
    </citation>
    <scope>NUCLEOTIDE SEQUENCE [LARGE SCALE GENOMIC DNA]</scope>
    <source>
        <strain evidence="2">JCM 14307</strain>
    </source>
</reference>
<evidence type="ECO:0000313" key="1">
    <source>
        <dbReference type="EMBL" id="GAA1664641.1"/>
    </source>
</evidence>
<protein>
    <recommendedName>
        <fullName evidence="3">GNAT family N-acetyltransferase</fullName>
    </recommendedName>
</protein>
<dbReference type="EMBL" id="BAAANF010000002">
    <property type="protein sequence ID" value="GAA1664641.1"/>
    <property type="molecule type" value="Genomic_DNA"/>
</dbReference>
<evidence type="ECO:0000313" key="2">
    <source>
        <dbReference type="Proteomes" id="UP001500280"/>
    </source>
</evidence>
<proteinExistence type="predicted"/>
<dbReference type="RefSeq" id="WP_344144305.1">
    <property type="nucleotide sequence ID" value="NZ_BAAANF010000002.1"/>
</dbReference>
<dbReference type="InterPro" id="IPR016181">
    <property type="entry name" value="Acyl_CoA_acyltransferase"/>
</dbReference>
<gene>
    <name evidence="1" type="ORF">GCM10009745_03020</name>
</gene>
<dbReference type="SUPFAM" id="SSF55729">
    <property type="entry name" value="Acyl-CoA N-acyltransferases (Nat)"/>
    <property type="match status" value="1"/>
</dbReference>